<sequence length="124" mass="14155">MSGGTPKNKPSHCSGKLPEPLRPGSMDLQDNLSMLDVLPVCKIPETQFVDADGRLMVDQDQEDEESDPMYQQVQELEDAMWNVQNDIGDLKELDCARNHQLEKCDVKLDKHEQIVMIKTKLKFQ</sequence>
<gene>
    <name evidence="2" type="ORF">H4R20_001713</name>
</gene>
<name>A0A9W8I5B1_9FUNG</name>
<dbReference type="Proteomes" id="UP001140094">
    <property type="component" value="Unassembled WGS sequence"/>
</dbReference>
<proteinExistence type="predicted"/>
<comment type="caution">
    <text evidence="2">The sequence shown here is derived from an EMBL/GenBank/DDBJ whole genome shotgun (WGS) entry which is preliminary data.</text>
</comment>
<dbReference type="AlphaFoldDB" id="A0A9W8I5B1"/>
<evidence type="ECO:0000313" key="2">
    <source>
        <dbReference type="EMBL" id="KAJ2806380.1"/>
    </source>
</evidence>
<protein>
    <submittedName>
        <fullName evidence="2">Uncharacterized protein</fullName>
    </submittedName>
</protein>
<evidence type="ECO:0000313" key="3">
    <source>
        <dbReference type="Proteomes" id="UP001140094"/>
    </source>
</evidence>
<accession>A0A9W8I5B1</accession>
<dbReference type="EMBL" id="JANBUO010000194">
    <property type="protein sequence ID" value="KAJ2806380.1"/>
    <property type="molecule type" value="Genomic_DNA"/>
</dbReference>
<reference evidence="2" key="1">
    <citation type="submission" date="2022-07" db="EMBL/GenBank/DDBJ databases">
        <title>Phylogenomic reconstructions and comparative analyses of Kickxellomycotina fungi.</title>
        <authorList>
            <person name="Reynolds N.K."/>
            <person name="Stajich J.E."/>
            <person name="Barry K."/>
            <person name="Grigoriev I.V."/>
            <person name="Crous P."/>
            <person name="Smith M.E."/>
        </authorList>
    </citation>
    <scope>NUCLEOTIDE SEQUENCE</scope>
    <source>
        <strain evidence="2">NRRL 1565</strain>
    </source>
</reference>
<organism evidence="2 3">
    <name type="scientific">Coemansia guatemalensis</name>
    <dbReference type="NCBI Taxonomy" id="2761395"/>
    <lineage>
        <taxon>Eukaryota</taxon>
        <taxon>Fungi</taxon>
        <taxon>Fungi incertae sedis</taxon>
        <taxon>Zoopagomycota</taxon>
        <taxon>Kickxellomycotina</taxon>
        <taxon>Kickxellomycetes</taxon>
        <taxon>Kickxellales</taxon>
        <taxon>Kickxellaceae</taxon>
        <taxon>Coemansia</taxon>
    </lineage>
</organism>
<feature type="region of interest" description="Disordered" evidence="1">
    <location>
        <begin position="1"/>
        <end position="28"/>
    </location>
</feature>
<keyword evidence="3" id="KW-1185">Reference proteome</keyword>
<evidence type="ECO:0000256" key="1">
    <source>
        <dbReference type="SAM" id="MobiDB-lite"/>
    </source>
</evidence>